<dbReference type="STRING" id="27349.A0A0L6VU51"/>
<evidence type="ECO:0000256" key="1">
    <source>
        <dbReference type="SAM" id="MobiDB-lite"/>
    </source>
</evidence>
<reference evidence="2 3" key="1">
    <citation type="submission" date="2015-08" db="EMBL/GenBank/DDBJ databases">
        <title>Next Generation Sequencing and Analysis of the Genome of Puccinia sorghi L Schw, the Causal Agent of Maize Common Rust.</title>
        <authorList>
            <person name="Rochi L."/>
            <person name="Burguener G."/>
            <person name="Darino M."/>
            <person name="Turjanski A."/>
            <person name="Kreff E."/>
            <person name="Dieguez M.J."/>
            <person name="Sacco F."/>
        </authorList>
    </citation>
    <scope>NUCLEOTIDE SEQUENCE [LARGE SCALE GENOMIC DNA]</scope>
    <source>
        <strain evidence="2 3">RO10H11247</strain>
    </source>
</reference>
<feature type="region of interest" description="Disordered" evidence="1">
    <location>
        <begin position="1"/>
        <end position="47"/>
    </location>
</feature>
<name>A0A0L6VU51_9BASI</name>
<feature type="region of interest" description="Disordered" evidence="1">
    <location>
        <begin position="162"/>
        <end position="186"/>
    </location>
</feature>
<dbReference type="EMBL" id="LAVV01000688">
    <property type="protein sequence ID" value="KNZ64142.1"/>
    <property type="molecule type" value="Genomic_DNA"/>
</dbReference>
<feature type="compositionally biased region" description="Polar residues" evidence="1">
    <location>
        <begin position="12"/>
        <end position="37"/>
    </location>
</feature>
<sequence length="186" mass="19942">MNGVEENRRRGQPTSGLQSTTSTMAGQAEGGTSSSQGPAIPSDLADLNPHEICSPHELIGWVDDVLEKLEAKFGRIEADVMERRNPPSSPSHQSLLTKKKKKKKNMKLTLAFIVDVCFWDHGGVSGYPVDVLGKRIDSLELSLSGLLDDAITLPISTPTTATNTATATHQQQQQPAEPSASLTVSP</sequence>
<feature type="region of interest" description="Disordered" evidence="1">
    <location>
        <begin position="80"/>
        <end position="100"/>
    </location>
</feature>
<dbReference type="AlphaFoldDB" id="A0A0L6VU51"/>
<gene>
    <name evidence="2" type="ORF">VP01_1061g6</name>
</gene>
<comment type="caution">
    <text evidence="2">The sequence shown here is derived from an EMBL/GenBank/DDBJ whole genome shotgun (WGS) entry which is preliminary data.</text>
</comment>
<proteinExistence type="predicted"/>
<protein>
    <submittedName>
        <fullName evidence="2">Uncharacterized protein</fullName>
    </submittedName>
</protein>
<evidence type="ECO:0000313" key="2">
    <source>
        <dbReference type="EMBL" id="KNZ64142.1"/>
    </source>
</evidence>
<dbReference type="VEuPathDB" id="FungiDB:VP01_1061g6"/>
<dbReference type="Proteomes" id="UP000037035">
    <property type="component" value="Unassembled WGS sequence"/>
</dbReference>
<dbReference type="OrthoDB" id="2506224at2759"/>
<accession>A0A0L6VU51</accession>
<evidence type="ECO:0000313" key="3">
    <source>
        <dbReference type="Proteomes" id="UP000037035"/>
    </source>
</evidence>
<organism evidence="2 3">
    <name type="scientific">Puccinia sorghi</name>
    <dbReference type="NCBI Taxonomy" id="27349"/>
    <lineage>
        <taxon>Eukaryota</taxon>
        <taxon>Fungi</taxon>
        <taxon>Dikarya</taxon>
        <taxon>Basidiomycota</taxon>
        <taxon>Pucciniomycotina</taxon>
        <taxon>Pucciniomycetes</taxon>
        <taxon>Pucciniales</taxon>
        <taxon>Pucciniaceae</taxon>
        <taxon>Puccinia</taxon>
    </lineage>
</organism>
<keyword evidence="3" id="KW-1185">Reference proteome</keyword>